<dbReference type="Pfam" id="PF08281">
    <property type="entry name" value="Sigma70_r4_2"/>
    <property type="match status" value="1"/>
</dbReference>
<dbReference type="RefSeq" id="WP_271426163.1">
    <property type="nucleotide sequence ID" value="NZ_JAQIPB010000001.1"/>
</dbReference>
<evidence type="ECO:0000256" key="1">
    <source>
        <dbReference type="ARBA" id="ARBA00010641"/>
    </source>
</evidence>
<dbReference type="Gene3D" id="1.10.1740.10">
    <property type="match status" value="1"/>
</dbReference>
<dbReference type="NCBIfam" id="TIGR02937">
    <property type="entry name" value="sigma70-ECF"/>
    <property type="match status" value="1"/>
</dbReference>
<accession>A0AAE3N4S5</accession>
<name>A0AAE3N4S5_9BURK</name>
<dbReference type="InterPro" id="IPR013249">
    <property type="entry name" value="RNA_pol_sigma70_r4_t2"/>
</dbReference>
<keyword evidence="4" id="KW-0804">Transcription</keyword>
<evidence type="ECO:0000259" key="6">
    <source>
        <dbReference type="Pfam" id="PF08281"/>
    </source>
</evidence>
<dbReference type="Gene3D" id="1.10.10.10">
    <property type="entry name" value="Winged helix-like DNA-binding domain superfamily/Winged helix DNA-binding domain"/>
    <property type="match status" value="1"/>
</dbReference>
<dbReference type="InterPro" id="IPR007627">
    <property type="entry name" value="RNA_pol_sigma70_r2"/>
</dbReference>
<dbReference type="PANTHER" id="PTHR43133:SF62">
    <property type="entry name" value="RNA POLYMERASE SIGMA FACTOR SIGZ"/>
    <property type="match status" value="1"/>
</dbReference>
<sequence length="199" mass="22112">MPLAPVRADAPSPEQLAAWLLAVAQAQDRVAFGQLFTHFAPRIKSYLMRGGTPEDVAEDLAQEALVALWRKAALFDPSQAAVSTWMFTIARNLRVDRHRRASTQAEQDSVEIDPDTLVDDAPAPGDHLDAMREQARLHAALRGLPPEQAEVLRLSYYEDQPHARIAQLLDIPLGTVKSRVRLAVANLRRRLQALEEASQ</sequence>
<dbReference type="GO" id="GO:0003677">
    <property type="term" value="F:DNA binding"/>
    <property type="evidence" value="ECO:0007669"/>
    <property type="project" value="InterPro"/>
</dbReference>
<dbReference type="Pfam" id="PF04542">
    <property type="entry name" value="Sigma70_r2"/>
    <property type="match status" value="1"/>
</dbReference>
<dbReference type="SUPFAM" id="SSF88659">
    <property type="entry name" value="Sigma3 and sigma4 domains of RNA polymerase sigma factors"/>
    <property type="match status" value="1"/>
</dbReference>
<dbReference type="GO" id="GO:0016987">
    <property type="term" value="F:sigma factor activity"/>
    <property type="evidence" value="ECO:0007669"/>
    <property type="project" value="UniProtKB-KW"/>
</dbReference>
<evidence type="ECO:0000256" key="2">
    <source>
        <dbReference type="ARBA" id="ARBA00023015"/>
    </source>
</evidence>
<dbReference type="AlphaFoldDB" id="A0AAE3N4S5"/>
<keyword evidence="8" id="KW-1185">Reference proteome</keyword>
<evidence type="ECO:0000313" key="7">
    <source>
        <dbReference type="EMBL" id="MDA7414888.1"/>
    </source>
</evidence>
<dbReference type="InterPro" id="IPR013324">
    <property type="entry name" value="RNA_pol_sigma_r3/r4-like"/>
</dbReference>
<comment type="similarity">
    <text evidence="1">Belongs to the sigma-70 factor family. ECF subfamily.</text>
</comment>
<dbReference type="GO" id="GO:0006352">
    <property type="term" value="P:DNA-templated transcription initiation"/>
    <property type="evidence" value="ECO:0007669"/>
    <property type="project" value="InterPro"/>
</dbReference>
<evidence type="ECO:0000256" key="4">
    <source>
        <dbReference type="ARBA" id="ARBA00023163"/>
    </source>
</evidence>
<dbReference type="EMBL" id="JAQIPB010000001">
    <property type="protein sequence ID" value="MDA7414888.1"/>
    <property type="molecule type" value="Genomic_DNA"/>
</dbReference>
<dbReference type="SUPFAM" id="SSF88946">
    <property type="entry name" value="Sigma2 domain of RNA polymerase sigma factors"/>
    <property type="match status" value="1"/>
</dbReference>
<protein>
    <submittedName>
        <fullName evidence="7">Sigma-70 family RNA polymerase sigma factor</fullName>
    </submittedName>
</protein>
<dbReference type="PANTHER" id="PTHR43133">
    <property type="entry name" value="RNA POLYMERASE ECF-TYPE SIGMA FACTO"/>
    <property type="match status" value="1"/>
</dbReference>
<dbReference type="CDD" id="cd06171">
    <property type="entry name" value="Sigma70_r4"/>
    <property type="match status" value="1"/>
</dbReference>
<feature type="domain" description="RNA polymerase sigma factor 70 region 4 type 2" evidence="6">
    <location>
        <begin position="136"/>
        <end position="186"/>
    </location>
</feature>
<comment type="caution">
    <text evidence="7">The sequence shown here is derived from an EMBL/GenBank/DDBJ whole genome shotgun (WGS) entry which is preliminary data.</text>
</comment>
<keyword evidence="3" id="KW-0731">Sigma factor</keyword>
<feature type="domain" description="RNA polymerase sigma-70 region 2" evidence="5">
    <location>
        <begin position="35"/>
        <end position="102"/>
    </location>
</feature>
<organism evidence="7 8">
    <name type="scientific">Xenophilus arseniciresistens</name>
    <dbReference type="NCBI Taxonomy" id="1283306"/>
    <lineage>
        <taxon>Bacteria</taxon>
        <taxon>Pseudomonadati</taxon>
        <taxon>Pseudomonadota</taxon>
        <taxon>Betaproteobacteria</taxon>
        <taxon>Burkholderiales</taxon>
        <taxon>Comamonadaceae</taxon>
        <taxon>Xenophilus</taxon>
    </lineage>
</organism>
<keyword evidence="2" id="KW-0805">Transcription regulation</keyword>
<gene>
    <name evidence="7" type="ORF">PGB34_00795</name>
</gene>
<evidence type="ECO:0000256" key="3">
    <source>
        <dbReference type="ARBA" id="ARBA00023082"/>
    </source>
</evidence>
<dbReference type="InterPro" id="IPR013325">
    <property type="entry name" value="RNA_pol_sigma_r2"/>
</dbReference>
<evidence type="ECO:0000313" key="8">
    <source>
        <dbReference type="Proteomes" id="UP001212602"/>
    </source>
</evidence>
<dbReference type="InterPro" id="IPR039425">
    <property type="entry name" value="RNA_pol_sigma-70-like"/>
</dbReference>
<reference evidence="7" key="1">
    <citation type="submission" date="2023-01" db="EMBL/GenBank/DDBJ databases">
        <title>Xenophilus mangrovi sp. nov., isolated from soil of Mangrove nature reserve.</title>
        <authorList>
            <person name="Xu S."/>
            <person name="Liu Z."/>
            <person name="Xu Y."/>
        </authorList>
    </citation>
    <scope>NUCLEOTIDE SEQUENCE</scope>
    <source>
        <strain evidence="7">YW8</strain>
    </source>
</reference>
<proteinExistence type="inferred from homology"/>
<dbReference type="InterPro" id="IPR036388">
    <property type="entry name" value="WH-like_DNA-bd_sf"/>
</dbReference>
<dbReference type="InterPro" id="IPR014284">
    <property type="entry name" value="RNA_pol_sigma-70_dom"/>
</dbReference>
<dbReference type="Proteomes" id="UP001212602">
    <property type="component" value="Unassembled WGS sequence"/>
</dbReference>
<evidence type="ECO:0000259" key="5">
    <source>
        <dbReference type="Pfam" id="PF04542"/>
    </source>
</evidence>